<dbReference type="Gene3D" id="1.10.287.1060">
    <property type="entry name" value="ESAT-6-like"/>
    <property type="match status" value="1"/>
</dbReference>
<dbReference type="RefSeq" id="WP_052619144.1">
    <property type="nucleotide sequence ID" value="NZ_CSWP01000009.1"/>
</dbReference>
<dbReference type="Pfam" id="PF06013">
    <property type="entry name" value="WXG100"/>
    <property type="match status" value="1"/>
</dbReference>
<accession>A0A0U0ZRD0</accession>
<name>A0A0U0ZRD0_9MYCO</name>
<dbReference type="InterPro" id="IPR010310">
    <property type="entry name" value="T7SS_ESAT-6-like"/>
</dbReference>
<dbReference type="AlphaFoldDB" id="A0A0U0ZRD0"/>
<dbReference type="EMBL" id="CSWP01000009">
    <property type="protein sequence ID" value="CPV66962.1"/>
    <property type="molecule type" value="Genomic_DNA"/>
</dbReference>
<dbReference type="SUPFAM" id="SSF140453">
    <property type="entry name" value="EsxAB dimer-like"/>
    <property type="match status" value="1"/>
</dbReference>
<dbReference type="InterPro" id="IPR036689">
    <property type="entry name" value="ESAT-6-like_sf"/>
</dbReference>
<evidence type="ECO:0000313" key="1">
    <source>
        <dbReference type="EMBL" id="CPV66962.1"/>
    </source>
</evidence>
<proteinExistence type="predicted"/>
<dbReference type="Proteomes" id="UP000045782">
    <property type="component" value="Unassembled WGS sequence"/>
</dbReference>
<sequence>MDGAISYRFDAIANTGSQLSGDASAFMNEIDELQSLMNRAESEWTGSGADSFQSVSRDYLVSAGEMKEALAALGGTTTAAGEGMNTTDMMNRNRYMAG</sequence>
<gene>
    <name evidence="1" type="primary">esxA</name>
    <name evidence="1" type="ORF">ERS075579_04120</name>
</gene>
<evidence type="ECO:0000313" key="2">
    <source>
        <dbReference type="Proteomes" id="UP000045782"/>
    </source>
</evidence>
<reference evidence="1 2" key="1">
    <citation type="submission" date="2015-03" db="EMBL/GenBank/DDBJ databases">
        <authorList>
            <person name="Murphy D."/>
        </authorList>
    </citation>
    <scope>NUCLEOTIDE SEQUENCE [LARGE SCALE GENOMIC DNA]</scope>
    <source>
        <strain evidence="1 2">PAP088</strain>
    </source>
</reference>
<protein>
    <submittedName>
        <fullName evidence="1">ESAT-6</fullName>
    </submittedName>
</protein>
<organism evidence="1 2">
    <name type="scientific">Mycobacteroides abscessus</name>
    <dbReference type="NCBI Taxonomy" id="36809"/>
    <lineage>
        <taxon>Bacteria</taxon>
        <taxon>Bacillati</taxon>
        <taxon>Actinomycetota</taxon>
        <taxon>Actinomycetes</taxon>
        <taxon>Mycobacteriales</taxon>
        <taxon>Mycobacteriaceae</taxon>
        <taxon>Mycobacteroides</taxon>
    </lineage>
</organism>